<protein>
    <recommendedName>
        <fullName evidence="3">Phosphatidylinositol-specific phospholipase C X domain-containing protein</fullName>
    </recommendedName>
</protein>
<dbReference type="SUPFAM" id="SSF51695">
    <property type="entry name" value="PLC-like phosphodiesterases"/>
    <property type="match status" value="1"/>
</dbReference>
<dbReference type="InterPro" id="IPR000909">
    <property type="entry name" value="PLipase_C_PInositol-sp_X_dom"/>
</dbReference>
<dbReference type="Gene3D" id="3.20.20.190">
    <property type="entry name" value="Phosphatidylinositol (PI) phosphodiesterase"/>
    <property type="match status" value="1"/>
</dbReference>
<dbReference type="GeneID" id="19266353"/>
<gene>
    <name evidence="4" type="ORF">PFICI_01340</name>
</gene>
<evidence type="ECO:0000256" key="1">
    <source>
        <dbReference type="SAM" id="MobiDB-lite"/>
    </source>
</evidence>
<dbReference type="OrthoDB" id="1046782at2759"/>
<feature type="transmembrane region" description="Helical" evidence="2">
    <location>
        <begin position="117"/>
        <end position="137"/>
    </location>
</feature>
<dbReference type="GO" id="GO:0006629">
    <property type="term" value="P:lipid metabolic process"/>
    <property type="evidence" value="ECO:0007669"/>
    <property type="project" value="InterPro"/>
</dbReference>
<dbReference type="eggNOG" id="ENOG502QUGH">
    <property type="taxonomic scope" value="Eukaryota"/>
</dbReference>
<sequence>MTDLTIRNLTATPLELKVVEHFGGEPRNGNFKSRITGIFNSTSTSPNGDGDPKERRDVSIPIPCFETRKTDQVKAPGKDELLRLTFESEGHRYQVDIPSFSRRSTVLKKLDDGPREYTAVFVVAAGCLAIFSSANLASWMRELRDDWPLAALSIPGTHNSPTCHVALPSVRCQAVNVREQLDNGVRFFDIRVQTNPDNSDLILVHSAFPISLTGSKYFQDMLNDIYAFLDANRSETLVMSIKREGTGRGTDQQLSKYLRERYCSDGNKWFTEPRLPHLGEARGKIVLFRRYGNDASLDQEHGGRGFGLDASDWPDNCANELSGGPHIARVQDFYEITQGHNISKKVDLARAHLERAGEPICPPAADRPEYTPFFINFLSASNFFNANCWPEKIAAKVNPAIIEYLCTAHAEQGKGPNNLGIGDGCTGIVVTDWVGQAGDWDLIRCIVGWNARLQLKQ</sequence>
<keyword evidence="2" id="KW-0812">Transmembrane</keyword>
<evidence type="ECO:0000313" key="4">
    <source>
        <dbReference type="EMBL" id="ETS87512.1"/>
    </source>
</evidence>
<dbReference type="CDD" id="cd08586">
    <property type="entry name" value="PI-PLCc_BcPLC_like"/>
    <property type="match status" value="1"/>
</dbReference>
<dbReference type="HOGENOM" id="CLU_024117_2_0_1"/>
<dbReference type="PROSITE" id="PS50007">
    <property type="entry name" value="PIPLC_X_DOMAIN"/>
    <property type="match status" value="1"/>
</dbReference>
<dbReference type="InParanoid" id="W3XPR6"/>
<feature type="domain" description="Phosphatidylinositol-specific phospholipase C X" evidence="3">
    <location>
        <begin position="145"/>
        <end position="290"/>
    </location>
</feature>
<dbReference type="Proteomes" id="UP000030651">
    <property type="component" value="Unassembled WGS sequence"/>
</dbReference>
<keyword evidence="2" id="KW-1133">Transmembrane helix</keyword>
<evidence type="ECO:0000259" key="3">
    <source>
        <dbReference type="SMART" id="SM00148"/>
    </source>
</evidence>
<keyword evidence="5" id="KW-1185">Reference proteome</keyword>
<dbReference type="Pfam" id="PF00388">
    <property type="entry name" value="PI-PLC-X"/>
    <property type="match status" value="1"/>
</dbReference>
<dbReference type="InterPro" id="IPR017946">
    <property type="entry name" value="PLC-like_Pdiesterase_TIM-brl"/>
</dbReference>
<feature type="compositionally biased region" description="Polar residues" evidence="1">
    <location>
        <begin position="33"/>
        <end position="47"/>
    </location>
</feature>
<keyword evidence="2" id="KW-0472">Membrane</keyword>
<dbReference type="EMBL" id="KI912109">
    <property type="protein sequence ID" value="ETS87512.1"/>
    <property type="molecule type" value="Genomic_DNA"/>
</dbReference>
<organism evidence="4 5">
    <name type="scientific">Pestalotiopsis fici (strain W106-1 / CGMCC3.15140)</name>
    <dbReference type="NCBI Taxonomy" id="1229662"/>
    <lineage>
        <taxon>Eukaryota</taxon>
        <taxon>Fungi</taxon>
        <taxon>Dikarya</taxon>
        <taxon>Ascomycota</taxon>
        <taxon>Pezizomycotina</taxon>
        <taxon>Sordariomycetes</taxon>
        <taxon>Xylariomycetidae</taxon>
        <taxon>Amphisphaeriales</taxon>
        <taxon>Sporocadaceae</taxon>
        <taxon>Pestalotiopsis</taxon>
    </lineage>
</organism>
<name>W3XPR6_PESFW</name>
<dbReference type="STRING" id="1229662.W3XPR6"/>
<dbReference type="PANTHER" id="PTHR13593:SF113">
    <property type="entry name" value="SI:DKEY-266F7.9"/>
    <property type="match status" value="1"/>
</dbReference>
<dbReference type="SMART" id="SM00148">
    <property type="entry name" value="PLCXc"/>
    <property type="match status" value="1"/>
</dbReference>
<reference evidence="5" key="1">
    <citation type="journal article" date="2015" name="BMC Genomics">
        <title>Genomic and transcriptomic analysis of the endophytic fungus Pestalotiopsis fici reveals its lifestyle and high potential for synthesis of natural products.</title>
        <authorList>
            <person name="Wang X."/>
            <person name="Zhang X."/>
            <person name="Liu L."/>
            <person name="Xiang M."/>
            <person name="Wang W."/>
            <person name="Sun X."/>
            <person name="Che Y."/>
            <person name="Guo L."/>
            <person name="Liu G."/>
            <person name="Guo L."/>
            <person name="Wang C."/>
            <person name="Yin W.B."/>
            <person name="Stadler M."/>
            <person name="Zhang X."/>
            <person name="Liu X."/>
        </authorList>
    </citation>
    <scope>NUCLEOTIDE SEQUENCE [LARGE SCALE GENOMIC DNA]</scope>
    <source>
        <strain evidence="5">W106-1 / CGMCC3.15140</strain>
    </source>
</reference>
<proteinExistence type="predicted"/>
<evidence type="ECO:0000313" key="5">
    <source>
        <dbReference type="Proteomes" id="UP000030651"/>
    </source>
</evidence>
<dbReference type="AlphaFoldDB" id="W3XPR6"/>
<dbReference type="KEGG" id="pfy:PFICI_01340"/>
<dbReference type="RefSeq" id="XP_007828112.1">
    <property type="nucleotide sequence ID" value="XM_007829921.1"/>
</dbReference>
<dbReference type="OMA" id="TCHVAPP"/>
<dbReference type="PANTHER" id="PTHR13593">
    <property type="match status" value="1"/>
</dbReference>
<dbReference type="GO" id="GO:0008081">
    <property type="term" value="F:phosphoric diester hydrolase activity"/>
    <property type="evidence" value="ECO:0007669"/>
    <property type="project" value="InterPro"/>
</dbReference>
<dbReference type="InterPro" id="IPR051057">
    <property type="entry name" value="PI-PLC_domain"/>
</dbReference>
<accession>W3XPR6</accession>
<feature type="region of interest" description="Disordered" evidence="1">
    <location>
        <begin position="33"/>
        <end position="57"/>
    </location>
</feature>
<evidence type="ECO:0000256" key="2">
    <source>
        <dbReference type="SAM" id="Phobius"/>
    </source>
</evidence>